<evidence type="ECO:0000256" key="1">
    <source>
        <dbReference type="ARBA" id="ARBA00012528"/>
    </source>
</evidence>
<keyword evidence="5" id="KW-1185">Reference proteome</keyword>
<dbReference type="Pfam" id="PF01590">
    <property type="entry name" value="GAF"/>
    <property type="match status" value="1"/>
</dbReference>
<dbReference type="Gene3D" id="3.30.70.270">
    <property type="match status" value="1"/>
</dbReference>
<dbReference type="NCBIfam" id="TIGR00254">
    <property type="entry name" value="GGDEF"/>
    <property type="match status" value="1"/>
</dbReference>
<dbReference type="InterPro" id="IPR050469">
    <property type="entry name" value="Diguanylate_Cyclase"/>
</dbReference>
<dbReference type="InterPro" id="IPR000160">
    <property type="entry name" value="GGDEF_dom"/>
</dbReference>
<reference evidence="5" key="1">
    <citation type="journal article" date="2019" name="Int. J. Syst. Evol. Microbiol.">
        <title>The Global Catalogue of Microorganisms (GCM) 10K type strain sequencing project: providing services to taxonomists for standard genome sequencing and annotation.</title>
        <authorList>
            <consortium name="The Broad Institute Genomics Platform"/>
            <consortium name="The Broad Institute Genome Sequencing Center for Infectious Disease"/>
            <person name="Wu L."/>
            <person name="Ma J."/>
        </authorList>
    </citation>
    <scope>NUCLEOTIDE SEQUENCE [LARGE SCALE GENOMIC DNA]</scope>
    <source>
        <strain evidence="5">KCTC 42875</strain>
    </source>
</reference>
<dbReference type="Proteomes" id="UP001595740">
    <property type="component" value="Unassembled WGS sequence"/>
</dbReference>
<dbReference type="InterPro" id="IPR029016">
    <property type="entry name" value="GAF-like_dom_sf"/>
</dbReference>
<dbReference type="RefSeq" id="WP_386759180.1">
    <property type="nucleotide sequence ID" value="NZ_JBHRXK010000004.1"/>
</dbReference>
<evidence type="ECO:0000313" key="5">
    <source>
        <dbReference type="Proteomes" id="UP001595740"/>
    </source>
</evidence>
<accession>A0ABV7RPA8</accession>
<dbReference type="EC" id="2.7.7.65" evidence="1"/>
<dbReference type="InterPro" id="IPR029787">
    <property type="entry name" value="Nucleotide_cyclase"/>
</dbReference>
<evidence type="ECO:0000313" key="4">
    <source>
        <dbReference type="EMBL" id="MFC3551414.1"/>
    </source>
</evidence>
<sequence length="368" mass="41257">MSAVRPLPLPPPDDDEARRQAALDAYAIVDTVPELAYDDIVRLAATLCDVPAAAISLIDHERQWFKAQYGFDRCQTPREEAICDRTIRHPGQMLVIEDLRAQSEFAPPSLRIGEQSLRFYAGMPLLSPDGHALGAICVLDSKPRALSAAQREGLEVLARQTQHLFELRRYALEQRRLLSEREAFAQRLEDARADLQRRNDQLEHNATHDALTGLLNRAALAQLRDNPAAMRQLQHAPYTLMLLDIDHFKQVNDRHGHLLGDRALRAVADAVAASIRQHDIAVRYGGEEFLVLLPDTRLATAAQVAERIRQRIAHVALPFALTVSIGLAASEPTRDWSERVFDRADQALYRAKSAGRNRVVVDDTPLHE</sequence>
<dbReference type="EMBL" id="JBHRXK010000004">
    <property type="protein sequence ID" value="MFC3551414.1"/>
    <property type="molecule type" value="Genomic_DNA"/>
</dbReference>
<protein>
    <recommendedName>
        <fullName evidence="1">diguanylate cyclase</fullName>
        <ecNumber evidence="1">2.7.7.65</ecNumber>
    </recommendedName>
</protein>
<organism evidence="4 5">
    <name type="scientific">Lysobacter cavernae</name>
    <dbReference type="NCBI Taxonomy" id="1685901"/>
    <lineage>
        <taxon>Bacteria</taxon>
        <taxon>Pseudomonadati</taxon>
        <taxon>Pseudomonadota</taxon>
        <taxon>Gammaproteobacteria</taxon>
        <taxon>Lysobacterales</taxon>
        <taxon>Lysobacteraceae</taxon>
        <taxon>Lysobacter</taxon>
    </lineage>
</organism>
<gene>
    <name evidence="4" type="ORF">ACFOLC_10375</name>
</gene>
<dbReference type="PANTHER" id="PTHR45138">
    <property type="entry name" value="REGULATORY COMPONENTS OF SENSORY TRANSDUCTION SYSTEM"/>
    <property type="match status" value="1"/>
</dbReference>
<proteinExistence type="predicted"/>
<dbReference type="InterPro" id="IPR043128">
    <property type="entry name" value="Rev_trsase/Diguanyl_cyclase"/>
</dbReference>
<dbReference type="Gene3D" id="3.30.450.40">
    <property type="match status" value="1"/>
</dbReference>
<dbReference type="SUPFAM" id="SSF55073">
    <property type="entry name" value="Nucleotide cyclase"/>
    <property type="match status" value="1"/>
</dbReference>
<comment type="catalytic activity">
    <reaction evidence="2">
        <text>2 GTP = 3',3'-c-di-GMP + 2 diphosphate</text>
        <dbReference type="Rhea" id="RHEA:24898"/>
        <dbReference type="ChEBI" id="CHEBI:33019"/>
        <dbReference type="ChEBI" id="CHEBI:37565"/>
        <dbReference type="ChEBI" id="CHEBI:58805"/>
        <dbReference type="EC" id="2.7.7.65"/>
    </reaction>
</comment>
<dbReference type="CDD" id="cd01949">
    <property type="entry name" value="GGDEF"/>
    <property type="match status" value="1"/>
</dbReference>
<name>A0ABV7RPA8_9GAMM</name>
<feature type="domain" description="GGDEF" evidence="3">
    <location>
        <begin position="236"/>
        <end position="364"/>
    </location>
</feature>
<evidence type="ECO:0000259" key="3">
    <source>
        <dbReference type="PROSITE" id="PS50887"/>
    </source>
</evidence>
<dbReference type="SMART" id="SM00065">
    <property type="entry name" value="GAF"/>
    <property type="match status" value="1"/>
</dbReference>
<evidence type="ECO:0000256" key="2">
    <source>
        <dbReference type="ARBA" id="ARBA00034247"/>
    </source>
</evidence>
<dbReference type="InterPro" id="IPR003018">
    <property type="entry name" value="GAF"/>
</dbReference>
<dbReference type="PANTHER" id="PTHR45138:SF9">
    <property type="entry name" value="DIGUANYLATE CYCLASE DGCM-RELATED"/>
    <property type="match status" value="1"/>
</dbReference>
<dbReference type="Pfam" id="PF00990">
    <property type="entry name" value="GGDEF"/>
    <property type="match status" value="1"/>
</dbReference>
<dbReference type="SMART" id="SM00267">
    <property type="entry name" value="GGDEF"/>
    <property type="match status" value="1"/>
</dbReference>
<comment type="caution">
    <text evidence="4">The sequence shown here is derived from an EMBL/GenBank/DDBJ whole genome shotgun (WGS) entry which is preliminary data.</text>
</comment>
<dbReference type="SUPFAM" id="SSF55781">
    <property type="entry name" value="GAF domain-like"/>
    <property type="match status" value="1"/>
</dbReference>
<dbReference type="PROSITE" id="PS50887">
    <property type="entry name" value="GGDEF"/>
    <property type="match status" value="1"/>
</dbReference>